<protein>
    <submittedName>
        <fullName evidence="3">Uncharacterized protein</fullName>
    </submittedName>
</protein>
<evidence type="ECO:0000313" key="2">
    <source>
        <dbReference type="Proteomes" id="UP000025227"/>
    </source>
</evidence>
<sequence>MPNIRSMSKSSSSSTLEVSAQLSDRMPAKDEAITGLSLLGPDDIQDDALLHGRDVKRVRDATTSALPQVKSYTCATAALLTRRSMKAT</sequence>
<keyword evidence="2" id="KW-1185">Reference proteome</keyword>
<dbReference type="AlphaFoldDB" id="A0A7I4Z5U2"/>
<evidence type="ECO:0000256" key="1">
    <source>
        <dbReference type="SAM" id="MobiDB-lite"/>
    </source>
</evidence>
<reference evidence="3" key="1">
    <citation type="submission" date="2020-12" db="UniProtKB">
        <authorList>
            <consortium name="WormBaseParasite"/>
        </authorList>
    </citation>
    <scope>IDENTIFICATION</scope>
    <source>
        <strain evidence="3">MHco3</strain>
    </source>
</reference>
<evidence type="ECO:0000313" key="3">
    <source>
        <dbReference type="WBParaSite" id="HCON_00181750-00001"/>
    </source>
</evidence>
<dbReference type="Proteomes" id="UP000025227">
    <property type="component" value="Unplaced"/>
</dbReference>
<name>A0A7I4Z5U2_HAECO</name>
<proteinExistence type="predicted"/>
<organism evidence="2 3">
    <name type="scientific">Haemonchus contortus</name>
    <name type="common">Barber pole worm</name>
    <dbReference type="NCBI Taxonomy" id="6289"/>
    <lineage>
        <taxon>Eukaryota</taxon>
        <taxon>Metazoa</taxon>
        <taxon>Ecdysozoa</taxon>
        <taxon>Nematoda</taxon>
        <taxon>Chromadorea</taxon>
        <taxon>Rhabditida</taxon>
        <taxon>Rhabditina</taxon>
        <taxon>Rhabditomorpha</taxon>
        <taxon>Strongyloidea</taxon>
        <taxon>Trichostrongylidae</taxon>
        <taxon>Haemonchus</taxon>
    </lineage>
</organism>
<dbReference type="WBParaSite" id="HCON_00181750-00001">
    <property type="protein sequence ID" value="HCON_00181750-00001"/>
    <property type="gene ID" value="HCON_00181750"/>
</dbReference>
<accession>A0A7I4Z5U2</accession>
<dbReference type="OMA" id="KSYTCAT"/>
<feature type="region of interest" description="Disordered" evidence="1">
    <location>
        <begin position="1"/>
        <end position="23"/>
    </location>
</feature>